<dbReference type="SUPFAM" id="SSF48613">
    <property type="entry name" value="Heme oxygenase-like"/>
    <property type="match status" value="1"/>
</dbReference>
<feature type="binding site" evidence="4">
    <location>
        <position position="177"/>
    </location>
    <ligand>
        <name>heme b</name>
        <dbReference type="ChEBI" id="CHEBI:60344"/>
    </ligand>
</feature>
<evidence type="ECO:0000256" key="3">
    <source>
        <dbReference type="ARBA" id="ARBA00023004"/>
    </source>
</evidence>
<dbReference type="RefSeq" id="WP_170273863.1">
    <property type="nucleotide sequence ID" value="NZ_BAAAKH010000007.1"/>
</dbReference>
<dbReference type="Pfam" id="PF01126">
    <property type="entry name" value="Heme_oxygenase"/>
    <property type="match status" value="1"/>
</dbReference>
<dbReference type="EMBL" id="JABEMC010000002">
    <property type="protein sequence ID" value="NNG78832.1"/>
    <property type="molecule type" value="Genomic_DNA"/>
</dbReference>
<evidence type="ECO:0000313" key="8">
    <source>
        <dbReference type="Proteomes" id="UP000549517"/>
    </source>
</evidence>
<dbReference type="Proteomes" id="UP000549517">
    <property type="component" value="Unassembled WGS sequence"/>
</dbReference>
<evidence type="ECO:0000256" key="5">
    <source>
        <dbReference type="PIRSR" id="PIRSR000343-2"/>
    </source>
</evidence>
<dbReference type="GO" id="GO:0042167">
    <property type="term" value="P:heme catabolic process"/>
    <property type="evidence" value="ECO:0007669"/>
    <property type="project" value="TreeGrafter"/>
</dbReference>
<dbReference type="GO" id="GO:0020037">
    <property type="term" value="F:heme binding"/>
    <property type="evidence" value="ECO:0007669"/>
    <property type="project" value="TreeGrafter"/>
</dbReference>
<dbReference type="GO" id="GO:0006788">
    <property type="term" value="P:heme oxidation"/>
    <property type="evidence" value="ECO:0007669"/>
    <property type="project" value="InterPro"/>
</dbReference>
<accession>A0A849ASR2</accession>
<feature type="binding site" evidence="4">
    <location>
        <position position="18"/>
    </location>
    <ligand>
        <name>heme b</name>
        <dbReference type="ChEBI" id="CHEBI:60344"/>
    </ligand>
</feature>
<dbReference type="PANTHER" id="PTHR10720">
    <property type="entry name" value="HEME OXYGENASE"/>
    <property type="match status" value="1"/>
</dbReference>
<dbReference type="InterPro" id="IPR002051">
    <property type="entry name" value="Haem_Oase"/>
</dbReference>
<evidence type="ECO:0000256" key="4">
    <source>
        <dbReference type="PIRSR" id="PIRSR000343-1"/>
    </source>
</evidence>
<keyword evidence="1 4" id="KW-0349">Heme</keyword>
<keyword evidence="2 5" id="KW-0479">Metal-binding</keyword>
<dbReference type="PRINTS" id="PR00088">
    <property type="entry name" value="HAEMOXYGNASE"/>
</dbReference>
<feature type="binding site" description="axial binding residue" evidence="5">
    <location>
        <position position="25"/>
    </location>
    <ligand>
        <name>heme b</name>
        <dbReference type="ChEBI" id="CHEBI:60344"/>
    </ligand>
    <ligandPart>
        <name>Fe</name>
        <dbReference type="ChEBI" id="CHEBI:18248"/>
    </ligandPart>
</feature>
<sequence>MTTTTPTSGTATFSQRLREETMRPHRAAESERFIVELMAGRLDRDAYCSLLEQYAVLYPMLEVSVREHTGDGLLAAFDHPGLARTEAINADLDALCGADRLPPLALPATRALAERIGSGLPAERLLAHHYLRYLGDLSGGLAIGRLVSRHYGIGPEALSMWSFAGIDKPKLFKDAYRASLDAAPLSPVQQDALIDEAAIGYRMNQAIFRELGELYEFPA</sequence>
<dbReference type="GO" id="GO:0046872">
    <property type="term" value="F:metal ion binding"/>
    <property type="evidence" value="ECO:0007669"/>
    <property type="project" value="UniProtKB-KW"/>
</dbReference>
<dbReference type="InterPro" id="IPR016053">
    <property type="entry name" value="Haem_Oase-like"/>
</dbReference>
<evidence type="ECO:0000256" key="2">
    <source>
        <dbReference type="ARBA" id="ARBA00022723"/>
    </source>
</evidence>
<dbReference type="GO" id="GO:0006979">
    <property type="term" value="P:response to oxidative stress"/>
    <property type="evidence" value="ECO:0007669"/>
    <property type="project" value="TreeGrafter"/>
</dbReference>
<evidence type="ECO:0000256" key="1">
    <source>
        <dbReference type="ARBA" id="ARBA00022617"/>
    </source>
</evidence>
<evidence type="ECO:0000313" key="7">
    <source>
        <dbReference type="EMBL" id="NNG78832.1"/>
    </source>
</evidence>
<evidence type="ECO:0000256" key="6">
    <source>
        <dbReference type="SAM" id="MobiDB-lite"/>
    </source>
</evidence>
<feature type="region of interest" description="Disordered" evidence="6">
    <location>
        <begin position="1"/>
        <end position="25"/>
    </location>
</feature>
<proteinExistence type="predicted"/>
<feature type="compositionally biased region" description="Low complexity" evidence="6">
    <location>
        <begin position="1"/>
        <end position="12"/>
    </location>
</feature>
<protein>
    <submittedName>
        <fullName evidence="7">Biliverdin-producing heme oxygenase</fullName>
    </submittedName>
</protein>
<comment type="caution">
    <text evidence="7">The sequence shown here is derived from an EMBL/GenBank/DDBJ whole genome shotgun (WGS) entry which is preliminary data.</text>
</comment>
<dbReference type="Gene3D" id="1.20.910.10">
    <property type="entry name" value="Heme oxygenase-like"/>
    <property type="match status" value="1"/>
</dbReference>
<dbReference type="PIRSF" id="PIRSF000343">
    <property type="entry name" value="Haem_Oase"/>
    <property type="match status" value="1"/>
</dbReference>
<name>A0A849ASR2_9MICO</name>
<reference evidence="7 8" key="1">
    <citation type="submission" date="2020-05" db="EMBL/GenBank/DDBJ databases">
        <title>MicrobeNet Type strains.</title>
        <authorList>
            <person name="Nicholson A.C."/>
        </authorList>
    </citation>
    <scope>NUCLEOTIDE SEQUENCE [LARGE SCALE GENOMIC DNA]</scope>
    <source>
        <strain evidence="7 8">CCUG 46604</strain>
    </source>
</reference>
<feature type="compositionally biased region" description="Basic and acidic residues" evidence="6">
    <location>
        <begin position="16"/>
        <end position="25"/>
    </location>
</feature>
<organism evidence="7 8">
    <name type="scientific">Brevibacterium luteolum</name>
    <dbReference type="NCBI Taxonomy" id="199591"/>
    <lineage>
        <taxon>Bacteria</taxon>
        <taxon>Bacillati</taxon>
        <taxon>Actinomycetota</taxon>
        <taxon>Actinomycetes</taxon>
        <taxon>Micrococcales</taxon>
        <taxon>Brevibacteriaceae</taxon>
        <taxon>Brevibacterium</taxon>
    </lineage>
</organism>
<dbReference type="CDD" id="cd19165">
    <property type="entry name" value="HemeO"/>
    <property type="match status" value="1"/>
</dbReference>
<dbReference type="InterPro" id="IPR016084">
    <property type="entry name" value="Haem_Oase-like_multi-hlx"/>
</dbReference>
<dbReference type="PANTHER" id="PTHR10720:SF0">
    <property type="entry name" value="HEME OXYGENASE"/>
    <property type="match status" value="1"/>
</dbReference>
<dbReference type="AlphaFoldDB" id="A0A849ASR2"/>
<dbReference type="GO" id="GO:0004392">
    <property type="term" value="F:heme oxygenase (decyclizing) activity"/>
    <property type="evidence" value="ECO:0007669"/>
    <property type="project" value="InterPro"/>
</dbReference>
<keyword evidence="3 5" id="KW-0408">Iron</keyword>
<gene>
    <name evidence="7" type="ORF">HLA91_05495</name>
</gene>
<feature type="binding site" evidence="4">
    <location>
        <position position="130"/>
    </location>
    <ligand>
        <name>heme b</name>
        <dbReference type="ChEBI" id="CHEBI:60344"/>
    </ligand>
</feature>